<dbReference type="PANTHER" id="PTHR22918">
    <property type="entry name" value="SEMINAL PLASMA PROTEIN"/>
    <property type="match status" value="1"/>
</dbReference>
<reference evidence="3 4" key="1">
    <citation type="submission" date="2017-03" db="EMBL/GenBank/DDBJ databases">
        <title>Genome of the blue death feigning beetle - Asbolus verrucosus.</title>
        <authorList>
            <person name="Rider S.D."/>
        </authorList>
    </citation>
    <scope>NUCLEOTIDE SEQUENCE [LARGE SCALE GENOMIC DNA]</scope>
    <source>
        <strain evidence="3">Butters</strain>
        <tissue evidence="3">Head and leg muscle</tissue>
    </source>
</reference>
<evidence type="ECO:0000313" key="3">
    <source>
        <dbReference type="EMBL" id="RZC43199.1"/>
    </source>
</evidence>
<dbReference type="GO" id="GO:0008201">
    <property type="term" value="F:heparin binding"/>
    <property type="evidence" value="ECO:0007669"/>
    <property type="project" value="TreeGrafter"/>
</dbReference>
<evidence type="ECO:0000256" key="2">
    <source>
        <dbReference type="ARBA" id="ARBA00022525"/>
    </source>
</evidence>
<keyword evidence="2" id="KW-0964">Secreted</keyword>
<dbReference type="PANTHER" id="PTHR22918:SF6">
    <property type="entry name" value="EG:8D8.1 PROTEIN-RELATED"/>
    <property type="match status" value="1"/>
</dbReference>
<proteinExistence type="predicted"/>
<gene>
    <name evidence="3" type="ORF">BDFB_000451</name>
</gene>
<dbReference type="GO" id="GO:0009986">
    <property type="term" value="C:cell surface"/>
    <property type="evidence" value="ECO:0007669"/>
    <property type="project" value="TreeGrafter"/>
</dbReference>
<dbReference type="GO" id="GO:0005576">
    <property type="term" value="C:extracellular region"/>
    <property type="evidence" value="ECO:0007669"/>
    <property type="project" value="UniProtKB-SubCell"/>
</dbReference>
<protein>
    <submittedName>
        <fullName evidence="3">Uncharacterized protein</fullName>
    </submittedName>
</protein>
<keyword evidence="4" id="KW-1185">Reference proteome</keyword>
<feature type="non-terminal residue" evidence="3">
    <location>
        <position position="1"/>
    </location>
</feature>
<dbReference type="EMBL" id="QDEB01001267">
    <property type="protein sequence ID" value="RZC43199.1"/>
    <property type="molecule type" value="Genomic_DNA"/>
</dbReference>
<evidence type="ECO:0000313" key="4">
    <source>
        <dbReference type="Proteomes" id="UP000292052"/>
    </source>
</evidence>
<accession>A0A482WEH1</accession>
<dbReference type="InterPro" id="IPR051666">
    <property type="entry name" value="SP_Capacitation_Regulator"/>
</dbReference>
<name>A0A482WEH1_ASBVE</name>
<comment type="subcellular location">
    <subcellularLocation>
        <location evidence="1">Secreted</location>
    </subcellularLocation>
</comment>
<dbReference type="Proteomes" id="UP000292052">
    <property type="component" value="Unassembled WGS sequence"/>
</dbReference>
<dbReference type="OrthoDB" id="6022258at2759"/>
<comment type="caution">
    <text evidence="3">The sequence shown here is derived from an EMBL/GenBank/DDBJ whole genome shotgun (WGS) entry which is preliminary data.</text>
</comment>
<sequence>NIFGILIIMISAMKIVKLTYQVTKWKSLCVEKTCYVAGLMERNVAIASIQLNADRNGFLQESYVIKLNQKPTDVALFQHWNDNSKKPDIIAVIATEKSELLWFKIEETQHVTIFFWSWFLQKNISHINIFQVEYDYQILIITKLSTETTGDLLRQKIQLSDLALSSAVVNVGPDYFLSIPQKSLKSLLVFKLKDNHFLSYKNLTSDGIDDVISFKIASKAFLAFNGINAGIYRFTENDLVREKVVDMHFEGVNYWLPIHVTTFGDEIILMAQRSLVIGIHKSFVIEIITYNGDKFEEHEDVRCLYFGEDVLGLSCLPGEESEKGIVGATSISLDDVLGLLIPRENGFSELFTMQTDVKKKSNPLQHQLEEFVKQRQRLNDLITEQEKRYTEIVANPQQIFDPDSIKTQLQKINQDVDLMKDRIDSVTNPTHYKKIIFNGLVEVQSDANFEAIEVAKIDGQLANDVLGDIVLKDEMAPILSLKIFQDLEIVDLNFVRVNNIDSSNLLFISDNITINHNLILAKSLIVQENVTADEVNGIIFENEVVDLNSLADDLVFEKVEVLGNVEVNEINNFPILQAFEDLKFDSENMQFDTLYIPYSMVVENVNDENFNEFLEQLCLKNIKTYIPGITNVIGDIMVRGNAKTEYLNKLKFPKEYVFTDNSFTNITGEKNFASTLITSNLNCDGTIDDVYTPRIITLTTNQNVTGTTTFKNLKVTESLDVAGNVLGEQANKFLPNPVLLDTSFIKANVHFKNLEVEGSIILTENFNGKHFETLLSDIVYTNEEPVIEAMKQFPEGFTVRTNLLISSNSINDINLNSIVTKDTDQILNITTLRGIVNFGNIDTDGLYDSIDIRELDDTVVKLDGEQYISSTLVFEDNIDVNELEIFETINDVSQDQFLNETRIEEIGESVENIIVEGSIFGDIDGFNLAEFDRRKLSFTKDQVIESNYNIEKSFMENMESVQINNVETYEFSQDFLLENLKKELLAGKLEVKNCHVDSLDVDQINSKTTIDLGGSLWKNGVKKYNVTSLIFNDDTYFNSMQIENLSGVSFSRFIKNIVFKNETNPKLTGRKTFLQGLTVKKLIETDKLNHMVLADILTKQGRQEISGSVTIHGNVFFDNNVIVSESINNISVSSITENYQLNNDEIKVKEIRGYVNDKLAQKFVDDIVYKEGDFRLQGETIFENNVDIKRNIRVVGYTNNIDLTAFASNVVMVTKDTDIKGPVRFKDPVDVENRITLFGNMKTQTLNGIDLQSWTENAIFVNKGYLKATTEQKIVNMIVGNYVLEEVEIVDSLYAEYINDINTNTLIPLRSQQNLTELSFEEIGSFNDIFVGNSTNYRNLSDEFINTVLTMSDEEIDSDVEFVGNVYVEGDMKLLGQLNYMGTNKIVTTNTNQNLTAFYNFKSKVALEKNLKVSELVNGIDVTNWMIEGVRTSSPFPQNVTHNWLIQQDLIFEEDANGQALINGLDLQKFRQEVEDKRNYKYAIEKGFIHFRFVKSVAFGLISQIISVHNDDLLYFVIRSQPVCDIQGTNIWQLIDNGFMNMAFVPRNLATGLALRTGKKLIRLNRDDSIIDDFSYEAETVIRGNFTEEFNTYLPGRKESDLVVMKVGIRSSKRSLLAVASHEETSVKGSLDFIKIYEDVVTGKVFHKVPTYKPSSLVSLQFNNGETLLAFMEDESVLQVYEYKGIEGFKHKLSAKLEGSELFTMTLQRYKKERKIVGLVDKKRISLIEAVMLGNQIEDNLQCSL</sequence>
<evidence type="ECO:0000256" key="1">
    <source>
        <dbReference type="ARBA" id="ARBA00004613"/>
    </source>
</evidence>
<organism evidence="3 4">
    <name type="scientific">Asbolus verrucosus</name>
    <name type="common">Desert ironclad beetle</name>
    <dbReference type="NCBI Taxonomy" id="1661398"/>
    <lineage>
        <taxon>Eukaryota</taxon>
        <taxon>Metazoa</taxon>
        <taxon>Ecdysozoa</taxon>
        <taxon>Arthropoda</taxon>
        <taxon>Hexapoda</taxon>
        <taxon>Insecta</taxon>
        <taxon>Pterygota</taxon>
        <taxon>Neoptera</taxon>
        <taxon>Endopterygota</taxon>
        <taxon>Coleoptera</taxon>
        <taxon>Polyphaga</taxon>
        <taxon>Cucujiformia</taxon>
        <taxon>Tenebrionidae</taxon>
        <taxon>Pimeliinae</taxon>
        <taxon>Asbolus</taxon>
    </lineage>
</organism>
<dbReference type="STRING" id="1661398.A0A482WEH1"/>